<protein>
    <submittedName>
        <fullName evidence="1">Uncharacterized protein</fullName>
    </submittedName>
</protein>
<dbReference type="KEGG" id="banc:PU02_0542"/>
<evidence type="ECO:0000313" key="2">
    <source>
        <dbReference type="Proteomes" id="UP000057213"/>
    </source>
</evidence>
<dbReference type="Proteomes" id="UP000057213">
    <property type="component" value="Chromosome"/>
</dbReference>
<reference evidence="1 2" key="1">
    <citation type="journal article" date="2015" name="Genome Announc.">
        <title>Complete Genome Sequence of Bartonella ancashensis Strain 20.00, Isolated from the Blood of a Patient with Verruga Peruana.</title>
        <authorList>
            <person name="Hang J."/>
            <person name="Mullins K.E."/>
            <person name="Clifford R.J."/>
            <person name="Onmus-Leone F."/>
            <person name="Yang Y."/>
            <person name="Jiang J."/>
            <person name="Leguia M."/>
            <person name="Kasper M.R."/>
            <person name="Maguina C."/>
            <person name="Lesho E.P."/>
            <person name="Jarman R.G."/>
            <person name="Richards A.L."/>
            <person name="Blazes D."/>
        </authorList>
    </citation>
    <scope>NUCLEOTIDE SEQUENCE [LARGE SCALE GENOMIC DNA]</scope>
    <source>
        <strain evidence="1 2">20.00</strain>
    </source>
</reference>
<organism evidence="1 2">
    <name type="scientific">Bartonella ancashensis</name>
    <dbReference type="NCBI Taxonomy" id="1318743"/>
    <lineage>
        <taxon>Bacteria</taxon>
        <taxon>Pseudomonadati</taxon>
        <taxon>Pseudomonadota</taxon>
        <taxon>Alphaproteobacteria</taxon>
        <taxon>Hyphomicrobiales</taxon>
        <taxon>Bartonellaceae</taxon>
        <taxon>Bartonella</taxon>
    </lineage>
</organism>
<proteinExistence type="predicted"/>
<keyword evidence="2" id="KW-1185">Reference proteome</keyword>
<accession>A0A0M4LI66</accession>
<dbReference type="EMBL" id="CP010401">
    <property type="protein sequence ID" value="ALE03356.1"/>
    <property type="molecule type" value="Genomic_DNA"/>
</dbReference>
<gene>
    <name evidence="1" type="ORF">PU02_0542</name>
</gene>
<sequence>MPHKWFQEMFSLSLLFFCVSIVIFSILCDDFQSLYQGDSFLLQF</sequence>
<name>A0A0M4LI66_9HYPH</name>
<dbReference type="AlphaFoldDB" id="A0A0M4LI66"/>
<evidence type="ECO:0000313" key="1">
    <source>
        <dbReference type="EMBL" id="ALE03356.1"/>
    </source>
</evidence>